<evidence type="ECO:0000256" key="1">
    <source>
        <dbReference type="ARBA" id="ARBA00004259"/>
    </source>
</evidence>
<keyword evidence="6 11" id="KW-0472">Membrane</keyword>
<comment type="similarity">
    <text evidence="2">Belongs to the TOR1AIP family.</text>
</comment>
<dbReference type="AlphaFoldDB" id="A0AAW0WAN3"/>
<keyword evidence="14" id="KW-1185">Reference proteome</keyword>
<dbReference type="Gene3D" id="3.40.50.12190">
    <property type="match status" value="1"/>
</dbReference>
<evidence type="ECO:0000256" key="5">
    <source>
        <dbReference type="ARBA" id="ARBA00022989"/>
    </source>
</evidence>
<dbReference type="GO" id="GO:0005635">
    <property type="term" value="C:nuclear envelope"/>
    <property type="evidence" value="ECO:0007669"/>
    <property type="project" value="UniProtKB-SubCell"/>
</dbReference>
<comment type="subcellular location">
    <subcellularLocation>
        <location evidence="9">Endomembrane system</location>
        <topology evidence="9">Single-pass membrane protein</topology>
    </subcellularLocation>
    <subcellularLocation>
        <location evidence="1">Nucleus envelope</location>
    </subcellularLocation>
</comment>
<keyword evidence="3" id="KW-0597">Phosphoprotein</keyword>
<dbReference type="GO" id="GO:0001671">
    <property type="term" value="F:ATPase activator activity"/>
    <property type="evidence" value="ECO:0007669"/>
    <property type="project" value="InterPro"/>
</dbReference>
<comment type="caution">
    <text evidence="13">The sequence shown here is derived from an EMBL/GenBank/DDBJ whole genome shotgun (WGS) entry which is preliminary data.</text>
</comment>
<dbReference type="InterPro" id="IPR008662">
    <property type="entry name" value="TOIP1/2"/>
</dbReference>
<sequence length="408" mass="45851">MMPKSRLKSGVTPRPGLHDSNLSPPSRERGSPYAQNRVNAAQSPECHMLKDEISSDEDTLNATDGIDDVARTSPRKAPLYPIISEDEITMYNESSPNQDPFLKSFCDSTNDSFGTSRSQCYSRTSSKPLPKELPVTPEKESPVKNLYPEDLSKHKRNASLRFLKIIFILCLLAGLGALLLYSNKTEQDQNPKVHTKSIKEVYEDIKKQLKYINKLFSQPRYLWIQLLSQIESIMVDNPNQPAVILVVVPEDARGTATCLIHRIAEAIKYAFEDSRFVMYDGKSDAASHHRTLKEELDNVLQGLMKAHAAVIHNIEKIPGEAATIFHAYCDNENAPFKQAVLFPIIEVHGHYDELVEKRLDTTVDDLLMEIWGSDLPAKDVSAVVSRIANAAVLVKPESRWKVQELCPI</sequence>
<protein>
    <recommendedName>
        <fullName evidence="12">Torsin-1A-interacting protein 1/2 AAA+ activator domain-containing protein</fullName>
    </recommendedName>
</protein>
<evidence type="ECO:0000313" key="14">
    <source>
        <dbReference type="Proteomes" id="UP001445076"/>
    </source>
</evidence>
<evidence type="ECO:0000256" key="10">
    <source>
        <dbReference type="SAM" id="MobiDB-lite"/>
    </source>
</evidence>
<evidence type="ECO:0000256" key="6">
    <source>
        <dbReference type="ARBA" id="ARBA00023136"/>
    </source>
</evidence>
<reference evidence="13 14" key="1">
    <citation type="journal article" date="2024" name="BMC Genomics">
        <title>Genome assembly of redclaw crayfish (Cherax quadricarinatus) provides insights into its immune adaptation and hypoxia tolerance.</title>
        <authorList>
            <person name="Liu Z."/>
            <person name="Zheng J."/>
            <person name="Li H."/>
            <person name="Fang K."/>
            <person name="Wang S."/>
            <person name="He J."/>
            <person name="Zhou D."/>
            <person name="Weng S."/>
            <person name="Chi M."/>
            <person name="Gu Z."/>
            <person name="He J."/>
            <person name="Li F."/>
            <person name="Wang M."/>
        </authorList>
    </citation>
    <scope>NUCLEOTIDE SEQUENCE [LARGE SCALE GENOMIC DNA]</scope>
    <source>
        <strain evidence="13">ZL_2023a</strain>
    </source>
</reference>
<gene>
    <name evidence="13" type="ORF">OTU49_009132</name>
</gene>
<evidence type="ECO:0000256" key="9">
    <source>
        <dbReference type="ARBA" id="ARBA00037847"/>
    </source>
</evidence>
<dbReference type="PANTHER" id="PTHR18843:SF7">
    <property type="entry name" value="LAMINA-ASSOCIATED POLYPEPTIDE 1B ISOFORM 1-RELATED"/>
    <property type="match status" value="1"/>
</dbReference>
<dbReference type="Proteomes" id="UP001445076">
    <property type="component" value="Unassembled WGS sequence"/>
</dbReference>
<feature type="region of interest" description="Disordered" evidence="10">
    <location>
        <begin position="114"/>
        <end position="142"/>
    </location>
</feature>
<evidence type="ECO:0000256" key="3">
    <source>
        <dbReference type="ARBA" id="ARBA00022553"/>
    </source>
</evidence>
<evidence type="ECO:0000256" key="2">
    <source>
        <dbReference type="ARBA" id="ARBA00007860"/>
    </source>
</evidence>
<evidence type="ECO:0000256" key="11">
    <source>
        <dbReference type="SAM" id="Phobius"/>
    </source>
</evidence>
<feature type="compositionally biased region" description="Polar residues" evidence="10">
    <location>
        <begin position="33"/>
        <end position="42"/>
    </location>
</feature>
<evidence type="ECO:0000256" key="8">
    <source>
        <dbReference type="ARBA" id="ARBA00023242"/>
    </source>
</evidence>
<feature type="compositionally biased region" description="Polar residues" evidence="10">
    <location>
        <begin position="114"/>
        <end position="127"/>
    </location>
</feature>
<keyword evidence="4 11" id="KW-0812">Transmembrane</keyword>
<keyword evidence="8" id="KW-0539">Nucleus</keyword>
<feature type="transmembrane region" description="Helical" evidence="11">
    <location>
        <begin position="162"/>
        <end position="181"/>
    </location>
</feature>
<evidence type="ECO:0000313" key="13">
    <source>
        <dbReference type="EMBL" id="KAK8728132.1"/>
    </source>
</evidence>
<dbReference type="EMBL" id="JARKIK010000072">
    <property type="protein sequence ID" value="KAK8728132.1"/>
    <property type="molecule type" value="Genomic_DNA"/>
</dbReference>
<name>A0AAW0WAN3_CHEQU</name>
<accession>A0AAW0WAN3</accession>
<evidence type="ECO:0000259" key="12">
    <source>
        <dbReference type="Pfam" id="PF05609"/>
    </source>
</evidence>
<dbReference type="InterPro" id="IPR046753">
    <property type="entry name" value="TOIP1/2_C"/>
</dbReference>
<organism evidence="13 14">
    <name type="scientific">Cherax quadricarinatus</name>
    <name type="common">Australian red claw crayfish</name>
    <dbReference type="NCBI Taxonomy" id="27406"/>
    <lineage>
        <taxon>Eukaryota</taxon>
        <taxon>Metazoa</taxon>
        <taxon>Ecdysozoa</taxon>
        <taxon>Arthropoda</taxon>
        <taxon>Crustacea</taxon>
        <taxon>Multicrustacea</taxon>
        <taxon>Malacostraca</taxon>
        <taxon>Eumalacostraca</taxon>
        <taxon>Eucarida</taxon>
        <taxon>Decapoda</taxon>
        <taxon>Pleocyemata</taxon>
        <taxon>Astacidea</taxon>
        <taxon>Parastacoidea</taxon>
        <taxon>Parastacidae</taxon>
        <taxon>Cherax</taxon>
    </lineage>
</organism>
<feature type="domain" description="Torsin-1A-interacting protein 1/2 AAA+ activator" evidence="12">
    <location>
        <begin position="193"/>
        <end position="368"/>
    </location>
</feature>
<keyword evidence="7" id="KW-0325">Glycoprotein</keyword>
<dbReference type="Pfam" id="PF05609">
    <property type="entry name" value="LAP1_C"/>
    <property type="match status" value="1"/>
</dbReference>
<dbReference type="InterPro" id="IPR038599">
    <property type="entry name" value="LAP1C-like_C_sf"/>
</dbReference>
<keyword evidence="5 11" id="KW-1133">Transmembrane helix</keyword>
<proteinExistence type="inferred from homology"/>
<evidence type="ECO:0000256" key="4">
    <source>
        <dbReference type="ARBA" id="ARBA00022692"/>
    </source>
</evidence>
<dbReference type="GO" id="GO:0016020">
    <property type="term" value="C:membrane"/>
    <property type="evidence" value="ECO:0007669"/>
    <property type="project" value="TreeGrafter"/>
</dbReference>
<feature type="region of interest" description="Disordered" evidence="10">
    <location>
        <begin position="1"/>
        <end position="72"/>
    </location>
</feature>
<evidence type="ECO:0000256" key="7">
    <source>
        <dbReference type="ARBA" id="ARBA00023180"/>
    </source>
</evidence>
<dbReference type="PANTHER" id="PTHR18843">
    <property type="entry name" value="TORSIN-1A-INTERACTING PROTEIN"/>
    <property type="match status" value="1"/>
</dbReference>
<dbReference type="GO" id="GO:0061024">
    <property type="term" value="P:membrane organization"/>
    <property type="evidence" value="ECO:0007669"/>
    <property type="project" value="TreeGrafter"/>
</dbReference>